<comment type="caution">
    <text evidence="1">The sequence shown here is derived from an EMBL/GenBank/DDBJ whole genome shotgun (WGS) entry which is preliminary data.</text>
</comment>
<dbReference type="EMBL" id="LGIA01000051">
    <property type="protein sequence ID" value="KOH46038.1"/>
    <property type="molecule type" value="Genomic_DNA"/>
</dbReference>
<accession>A0A0L8VCE6</accession>
<evidence type="ECO:0000313" key="2">
    <source>
        <dbReference type="Proteomes" id="UP000036958"/>
    </source>
</evidence>
<reference evidence="2" key="1">
    <citation type="submission" date="2015-07" db="EMBL/GenBank/DDBJ databases">
        <title>Genome sequencing of Sunxiuqinia dokdonensis strain SK.</title>
        <authorList>
            <person name="Ahn S."/>
            <person name="Kim B.-C."/>
        </authorList>
    </citation>
    <scope>NUCLEOTIDE SEQUENCE [LARGE SCALE GENOMIC DNA]</scope>
    <source>
        <strain evidence="2">SK</strain>
    </source>
</reference>
<organism evidence="1 2">
    <name type="scientific">Sunxiuqinia dokdonensis</name>
    <dbReference type="NCBI Taxonomy" id="1409788"/>
    <lineage>
        <taxon>Bacteria</taxon>
        <taxon>Pseudomonadati</taxon>
        <taxon>Bacteroidota</taxon>
        <taxon>Bacteroidia</taxon>
        <taxon>Marinilabiliales</taxon>
        <taxon>Prolixibacteraceae</taxon>
        <taxon>Sunxiuqinia</taxon>
    </lineage>
</organism>
<evidence type="ECO:0000313" key="1">
    <source>
        <dbReference type="EMBL" id="KOH46038.1"/>
    </source>
</evidence>
<dbReference type="STRING" id="1409788.NC99_11680"/>
<sequence length="59" mass="6916">MIKKQATCIVKDVSGLSCLRNPSFLKKRFIHNPMRINPHLIWTFMKEPDDRTQGKSFDP</sequence>
<dbReference type="AlphaFoldDB" id="A0A0L8VCE6"/>
<name>A0A0L8VCE6_9BACT</name>
<keyword evidence="2" id="KW-1185">Reference proteome</keyword>
<gene>
    <name evidence="1" type="ORF">NC99_11680</name>
</gene>
<protein>
    <submittedName>
        <fullName evidence="1">Uncharacterized protein</fullName>
    </submittedName>
</protein>
<dbReference type="Proteomes" id="UP000036958">
    <property type="component" value="Unassembled WGS sequence"/>
</dbReference>
<proteinExistence type="predicted"/>